<organism evidence="1 2">
    <name type="scientific">Populus trichocarpa</name>
    <name type="common">Western balsam poplar</name>
    <name type="synonym">Populus balsamifera subsp. trichocarpa</name>
    <dbReference type="NCBI Taxonomy" id="3694"/>
    <lineage>
        <taxon>Eukaryota</taxon>
        <taxon>Viridiplantae</taxon>
        <taxon>Streptophyta</taxon>
        <taxon>Embryophyta</taxon>
        <taxon>Tracheophyta</taxon>
        <taxon>Spermatophyta</taxon>
        <taxon>Magnoliopsida</taxon>
        <taxon>eudicotyledons</taxon>
        <taxon>Gunneridae</taxon>
        <taxon>Pentapetalae</taxon>
        <taxon>rosids</taxon>
        <taxon>fabids</taxon>
        <taxon>Malpighiales</taxon>
        <taxon>Salicaceae</taxon>
        <taxon>Saliceae</taxon>
        <taxon>Populus</taxon>
    </lineage>
</organism>
<dbReference type="EMBL" id="CM009290">
    <property type="protein sequence ID" value="KAI9400647.1"/>
    <property type="molecule type" value="Genomic_DNA"/>
</dbReference>
<proteinExistence type="predicted"/>
<evidence type="ECO:0000313" key="1">
    <source>
        <dbReference type="EMBL" id="KAI9400647.1"/>
    </source>
</evidence>
<comment type="caution">
    <text evidence="1">The sequence shown here is derived from an EMBL/GenBank/DDBJ whole genome shotgun (WGS) entry which is preliminary data.</text>
</comment>
<sequence length="115" mass="13586">MTGKCKKKQLSATLFHHIVLFFFHTITSFQTSDRDAVRNSFSCNSRVRKWLQKLIRHNASSVSILQFNVSIPFINNSFKLLQPPIELYESRIYSRFLCPCWLYFLPKILLIGRMI</sequence>
<dbReference type="Proteomes" id="UP000006729">
    <property type="component" value="Chromosome 1"/>
</dbReference>
<keyword evidence="2" id="KW-1185">Reference proteome</keyword>
<reference evidence="1 2" key="1">
    <citation type="journal article" date="2006" name="Science">
        <title>The genome of black cottonwood, Populus trichocarpa (Torr. &amp; Gray).</title>
        <authorList>
            <person name="Tuskan G.A."/>
            <person name="Difazio S."/>
            <person name="Jansson S."/>
            <person name="Bohlmann J."/>
            <person name="Grigoriev I."/>
            <person name="Hellsten U."/>
            <person name="Putnam N."/>
            <person name="Ralph S."/>
            <person name="Rombauts S."/>
            <person name="Salamov A."/>
            <person name="Schein J."/>
            <person name="Sterck L."/>
            <person name="Aerts A."/>
            <person name="Bhalerao R.R."/>
            <person name="Bhalerao R.P."/>
            <person name="Blaudez D."/>
            <person name="Boerjan W."/>
            <person name="Brun A."/>
            <person name="Brunner A."/>
            <person name="Busov V."/>
            <person name="Campbell M."/>
            <person name="Carlson J."/>
            <person name="Chalot M."/>
            <person name="Chapman J."/>
            <person name="Chen G.L."/>
            <person name="Cooper D."/>
            <person name="Coutinho P.M."/>
            <person name="Couturier J."/>
            <person name="Covert S."/>
            <person name="Cronk Q."/>
            <person name="Cunningham R."/>
            <person name="Davis J."/>
            <person name="Degroeve S."/>
            <person name="Dejardin A."/>
            <person name="Depamphilis C."/>
            <person name="Detter J."/>
            <person name="Dirks B."/>
            <person name="Dubchak I."/>
            <person name="Duplessis S."/>
            <person name="Ehlting J."/>
            <person name="Ellis B."/>
            <person name="Gendler K."/>
            <person name="Goodstein D."/>
            <person name="Gribskov M."/>
            <person name="Grimwood J."/>
            <person name="Groover A."/>
            <person name="Gunter L."/>
            <person name="Hamberger B."/>
            <person name="Heinze B."/>
            <person name="Helariutta Y."/>
            <person name="Henrissat B."/>
            <person name="Holligan D."/>
            <person name="Holt R."/>
            <person name="Huang W."/>
            <person name="Islam-Faridi N."/>
            <person name="Jones S."/>
            <person name="Jones-Rhoades M."/>
            <person name="Jorgensen R."/>
            <person name="Joshi C."/>
            <person name="Kangasjarvi J."/>
            <person name="Karlsson J."/>
            <person name="Kelleher C."/>
            <person name="Kirkpatrick R."/>
            <person name="Kirst M."/>
            <person name="Kohler A."/>
            <person name="Kalluri U."/>
            <person name="Larimer F."/>
            <person name="Leebens-Mack J."/>
            <person name="Leple J.C."/>
            <person name="Locascio P."/>
            <person name="Lou Y."/>
            <person name="Lucas S."/>
            <person name="Martin F."/>
            <person name="Montanini B."/>
            <person name="Napoli C."/>
            <person name="Nelson D.R."/>
            <person name="Nelson C."/>
            <person name="Nieminen K."/>
            <person name="Nilsson O."/>
            <person name="Pereda V."/>
            <person name="Peter G."/>
            <person name="Philippe R."/>
            <person name="Pilate G."/>
            <person name="Poliakov A."/>
            <person name="Razumovskaya J."/>
            <person name="Richardson P."/>
            <person name="Rinaldi C."/>
            <person name="Ritland K."/>
            <person name="Rouze P."/>
            <person name="Ryaboy D."/>
            <person name="Schmutz J."/>
            <person name="Schrader J."/>
            <person name="Segerman B."/>
            <person name="Shin H."/>
            <person name="Siddiqui A."/>
            <person name="Sterky F."/>
            <person name="Terry A."/>
            <person name="Tsai C.J."/>
            <person name="Uberbacher E."/>
            <person name="Unneberg P."/>
            <person name="Vahala J."/>
            <person name="Wall K."/>
            <person name="Wessler S."/>
            <person name="Yang G."/>
            <person name="Yin T."/>
            <person name="Douglas C."/>
            <person name="Marra M."/>
            <person name="Sandberg G."/>
            <person name="Van de Peer Y."/>
            <person name="Rokhsar D."/>
        </authorList>
    </citation>
    <scope>NUCLEOTIDE SEQUENCE [LARGE SCALE GENOMIC DNA]</scope>
    <source>
        <strain evidence="2">cv. Nisqually</strain>
    </source>
</reference>
<protein>
    <submittedName>
        <fullName evidence="1">Uncharacterized protein</fullName>
    </submittedName>
</protein>
<accession>A0ACC0TGB7</accession>
<evidence type="ECO:0000313" key="2">
    <source>
        <dbReference type="Proteomes" id="UP000006729"/>
    </source>
</evidence>
<name>A0ACC0TGB7_POPTR</name>
<gene>
    <name evidence="1" type="ORF">POPTR_001G015601v4</name>
</gene>